<dbReference type="EMBL" id="WWCL01000002">
    <property type="protein sequence ID" value="MYN45295.1"/>
    <property type="molecule type" value="Genomic_DNA"/>
</dbReference>
<name>A0A845I0G7_9BURK</name>
<gene>
    <name evidence="1" type="ORF">GTP23_09490</name>
</gene>
<accession>A0A845I0G7</accession>
<evidence type="ECO:0000313" key="1">
    <source>
        <dbReference type="EMBL" id="MYN45295.1"/>
    </source>
</evidence>
<protein>
    <submittedName>
        <fullName evidence="1">Uncharacterized protein</fullName>
    </submittedName>
</protein>
<dbReference type="RefSeq" id="WP_161034944.1">
    <property type="nucleotide sequence ID" value="NZ_WWCL01000002.1"/>
</dbReference>
<dbReference type="Proteomes" id="UP000444316">
    <property type="component" value="Unassembled WGS sequence"/>
</dbReference>
<proteinExistence type="predicted"/>
<sequence>MNVSFGGQIFRQVQVPLLWGSRAVIGHPGGEFSVIDLSGVVARIEIVKNIPAPNIDYTEREDGVVIFKDLAESFFFSAPRGVFKDISGVLPDCEVYGDHIRVGNSNIRSAMISGFPVGIGVTESGLFLGGPLPQNLAALTV</sequence>
<reference evidence="1" key="1">
    <citation type="submission" date="2019-12" db="EMBL/GenBank/DDBJ databases">
        <title>Novel species isolated from a subtropical stream in China.</title>
        <authorList>
            <person name="Lu H."/>
        </authorList>
    </citation>
    <scope>NUCLEOTIDE SEQUENCE [LARGE SCALE GENOMIC DNA]</scope>
    <source>
        <strain evidence="1">FT93W</strain>
    </source>
</reference>
<comment type="caution">
    <text evidence="1">The sequence shown here is derived from an EMBL/GenBank/DDBJ whole genome shotgun (WGS) entry which is preliminary data.</text>
</comment>
<dbReference type="AlphaFoldDB" id="A0A845I0G7"/>
<keyword evidence="2" id="KW-1185">Reference proteome</keyword>
<organism evidence="1 2">
    <name type="scientific">Duganella fentianensis</name>
    <dbReference type="NCBI Taxonomy" id="2692177"/>
    <lineage>
        <taxon>Bacteria</taxon>
        <taxon>Pseudomonadati</taxon>
        <taxon>Pseudomonadota</taxon>
        <taxon>Betaproteobacteria</taxon>
        <taxon>Burkholderiales</taxon>
        <taxon>Oxalobacteraceae</taxon>
        <taxon>Telluria group</taxon>
        <taxon>Duganella</taxon>
    </lineage>
</organism>
<evidence type="ECO:0000313" key="2">
    <source>
        <dbReference type="Proteomes" id="UP000444316"/>
    </source>
</evidence>